<evidence type="ECO:0000256" key="1">
    <source>
        <dbReference type="SAM" id="Phobius"/>
    </source>
</evidence>
<accession>A0A9P0H4L4</accession>
<organism evidence="2 3">
    <name type="scientific">Nezara viridula</name>
    <name type="common">Southern green stink bug</name>
    <name type="synonym">Cimex viridulus</name>
    <dbReference type="NCBI Taxonomy" id="85310"/>
    <lineage>
        <taxon>Eukaryota</taxon>
        <taxon>Metazoa</taxon>
        <taxon>Ecdysozoa</taxon>
        <taxon>Arthropoda</taxon>
        <taxon>Hexapoda</taxon>
        <taxon>Insecta</taxon>
        <taxon>Pterygota</taxon>
        <taxon>Neoptera</taxon>
        <taxon>Paraneoptera</taxon>
        <taxon>Hemiptera</taxon>
        <taxon>Heteroptera</taxon>
        <taxon>Panheteroptera</taxon>
        <taxon>Pentatomomorpha</taxon>
        <taxon>Pentatomoidea</taxon>
        <taxon>Pentatomidae</taxon>
        <taxon>Pentatominae</taxon>
        <taxon>Nezara</taxon>
    </lineage>
</organism>
<name>A0A9P0H4L4_NEZVI</name>
<keyword evidence="1" id="KW-0812">Transmembrane</keyword>
<proteinExistence type="predicted"/>
<dbReference type="AlphaFoldDB" id="A0A9P0H4L4"/>
<dbReference type="EMBL" id="OV725078">
    <property type="protein sequence ID" value="CAH1393992.1"/>
    <property type="molecule type" value="Genomic_DNA"/>
</dbReference>
<evidence type="ECO:0000313" key="3">
    <source>
        <dbReference type="Proteomes" id="UP001152798"/>
    </source>
</evidence>
<keyword evidence="1" id="KW-0472">Membrane</keyword>
<protein>
    <submittedName>
        <fullName evidence="2">Uncharacterized protein</fullName>
    </submittedName>
</protein>
<dbReference type="Proteomes" id="UP001152798">
    <property type="component" value="Chromosome 2"/>
</dbReference>
<gene>
    <name evidence="2" type="ORF">NEZAVI_LOCUS4559</name>
</gene>
<evidence type="ECO:0000313" key="2">
    <source>
        <dbReference type="EMBL" id="CAH1393992.1"/>
    </source>
</evidence>
<keyword evidence="1" id="KW-1133">Transmembrane helix</keyword>
<reference evidence="2" key="1">
    <citation type="submission" date="2022-01" db="EMBL/GenBank/DDBJ databases">
        <authorList>
            <person name="King R."/>
        </authorList>
    </citation>
    <scope>NUCLEOTIDE SEQUENCE</scope>
</reference>
<sequence>MWRSKFERLRVELEILEKKKCDISSQHKWSALNDLEKEDMIICNAWNNIPDSSDQLEKLAFAVLSLFKGAGLENDSFPIRESRPPLERSCFVSEEENSVQVGDKLSLSSSKGRVSFHWSAEKKKLTMTIDLHCLSFLNRTFCHSRLFLFFVKKSFIPPSMMAVGKAVFLPAAFFYAFEQVTETNSEKKKQ</sequence>
<feature type="transmembrane region" description="Helical" evidence="1">
    <location>
        <begin position="155"/>
        <end position="177"/>
    </location>
</feature>
<keyword evidence="3" id="KW-1185">Reference proteome</keyword>